<dbReference type="KEGG" id="ndi:NDAI_0E03710"/>
<feature type="compositionally biased region" description="Low complexity" evidence="1">
    <location>
        <begin position="439"/>
        <end position="461"/>
    </location>
</feature>
<feature type="region of interest" description="Disordered" evidence="1">
    <location>
        <begin position="19"/>
        <end position="109"/>
    </location>
</feature>
<feature type="compositionally biased region" description="Low complexity" evidence="1">
    <location>
        <begin position="19"/>
        <end position="37"/>
    </location>
</feature>
<name>G0WBR8_NAUDC</name>
<feature type="region of interest" description="Disordered" evidence="1">
    <location>
        <begin position="418"/>
        <end position="467"/>
    </location>
</feature>
<feature type="compositionally biased region" description="Low complexity" evidence="1">
    <location>
        <begin position="64"/>
        <end position="100"/>
    </location>
</feature>
<feature type="region of interest" description="Disordered" evidence="1">
    <location>
        <begin position="255"/>
        <end position="307"/>
    </location>
</feature>
<dbReference type="GeneID" id="11498766"/>
<proteinExistence type="predicted"/>
<feature type="compositionally biased region" description="Low complexity" evidence="1">
    <location>
        <begin position="281"/>
        <end position="297"/>
    </location>
</feature>
<evidence type="ECO:0000256" key="1">
    <source>
        <dbReference type="SAM" id="MobiDB-lite"/>
    </source>
</evidence>
<feature type="compositionally biased region" description="Polar residues" evidence="1">
    <location>
        <begin position="45"/>
        <end position="63"/>
    </location>
</feature>
<dbReference type="InterPro" id="IPR057511">
    <property type="entry name" value="WH_GDS1"/>
</dbReference>
<dbReference type="EMBL" id="HE580271">
    <property type="protein sequence ID" value="CCD25188.1"/>
    <property type="molecule type" value="Genomic_DNA"/>
</dbReference>
<gene>
    <name evidence="3" type="primary">NDAI0E03710</name>
    <name evidence="3" type="ordered locus">NDAI_0E03710</name>
</gene>
<feature type="domain" description="GDS1 winged helix" evidence="2">
    <location>
        <begin position="134"/>
        <end position="231"/>
    </location>
</feature>
<dbReference type="Proteomes" id="UP000000689">
    <property type="component" value="Chromosome 5"/>
</dbReference>
<protein>
    <recommendedName>
        <fullName evidence="2">GDS1 winged helix domain-containing protein</fullName>
    </recommendedName>
</protein>
<dbReference type="HOGENOM" id="CLU_028816_1_0_1"/>
<dbReference type="RefSeq" id="XP_003670431.1">
    <property type="nucleotide sequence ID" value="XM_003670383.1"/>
</dbReference>
<reference evidence="3 4" key="1">
    <citation type="journal article" date="2011" name="Proc. Natl. Acad. Sci. U.S.A.">
        <title>Evolutionary erosion of yeast sex chromosomes by mating-type switching accidents.</title>
        <authorList>
            <person name="Gordon J.L."/>
            <person name="Armisen D."/>
            <person name="Proux-Wera E."/>
            <person name="Oheigeartaigh S.S."/>
            <person name="Byrne K.P."/>
            <person name="Wolfe K.H."/>
        </authorList>
    </citation>
    <scope>NUCLEOTIDE SEQUENCE [LARGE SCALE GENOMIC DNA]</scope>
    <source>
        <strain evidence="4">ATCC 10597 / BCRC 20456 / CBS 421 / NBRC 0211 / NRRL Y-12639</strain>
    </source>
</reference>
<dbReference type="Pfam" id="PF25318">
    <property type="entry name" value="WHD_GDS1"/>
    <property type="match status" value="1"/>
</dbReference>
<evidence type="ECO:0000313" key="3">
    <source>
        <dbReference type="EMBL" id="CCD25188.1"/>
    </source>
</evidence>
<feature type="compositionally biased region" description="Polar residues" evidence="1">
    <location>
        <begin position="255"/>
        <end position="267"/>
    </location>
</feature>
<dbReference type="OrthoDB" id="4090479at2759"/>
<dbReference type="AlphaFoldDB" id="G0WBR8"/>
<organism evidence="3 4">
    <name type="scientific">Naumovozyma dairenensis (strain ATCC 10597 / BCRC 20456 / CBS 421 / NBRC 0211 / NRRL Y-12639)</name>
    <name type="common">Saccharomyces dairenensis</name>
    <dbReference type="NCBI Taxonomy" id="1071378"/>
    <lineage>
        <taxon>Eukaryota</taxon>
        <taxon>Fungi</taxon>
        <taxon>Dikarya</taxon>
        <taxon>Ascomycota</taxon>
        <taxon>Saccharomycotina</taxon>
        <taxon>Saccharomycetes</taxon>
        <taxon>Saccharomycetales</taxon>
        <taxon>Saccharomycetaceae</taxon>
        <taxon>Naumovozyma</taxon>
    </lineage>
</organism>
<keyword evidence="4" id="KW-1185">Reference proteome</keyword>
<dbReference type="OMA" id="RRMVYVY"/>
<evidence type="ECO:0000313" key="4">
    <source>
        <dbReference type="Proteomes" id="UP000000689"/>
    </source>
</evidence>
<dbReference type="GO" id="GO:0005634">
    <property type="term" value="C:nucleus"/>
    <property type="evidence" value="ECO:0007669"/>
    <property type="project" value="EnsemblFungi"/>
</dbReference>
<evidence type="ECO:0000259" key="2">
    <source>
        <dbReference type="Pfam" id="PF25318"/>
    </source>
</evidence>
<sequence>MTFPGSEIVDMADIVPSLNHSSNGSNEEFSNNANNSGLSLPIPTELSTASLPQDGFTQLNTPLSSSSVSMNSVKSNATPGGTYNNFNNPSNNNTNGNGLKNGKKDIVTPKKENPFLDISKLIPVTGERPKPEEDKTPIDDDVLYAVFVILWEMDPNQQGMTVKQLCDHLLTKHPNMSTLSTKLSNLISAKLNAYVKKIEKGEKTLTYALSREWSSSSPRRMLYIYRGILAPDYKEQAQAVTLQLKQKLAQESSNSFNEDFGSHVTNAKSINNSSKKKSPQTNGNDNNNVTNKNGNNKLAFPVGPSPNGSFNSATKNLVMASPLVNSNTSLHDSTTPLQDPLNGANGLGVSNVAFSVGPEFNIPYSASPVSLNFSPVHQNQVENTITNMPAPSLTTTTMAAQLNNTNNNNASNTLAKKRLLDSNNNNNTKSNKKTKTSKSKQSSASISASPSSSSLSSIASNTPMNTMDNSNNNFYITAVAATPRISKLLRGNTFKSNSATSTKALSAIHDIIFTQMPVEGSTDEQSVLNKNTNVITTTREGAHNIAADGACTPSSSNASSTTSSPQSSWMKIIKDGFLTQDIESPENLTIDDLDNIFD</sequence>
<dbReference type="eggNOG" id="ENOG502RQJB">
    <property type="taxonomic scope" value="Eukaryota"/>
</dbReference>
<dbReference type="GO" id="GO:0009060">
    <property type="term" value="P:aerobic respiration"/>
    <property type="evidence" value="ECO:0007669"/>
    <property type="project" value="EnsemblFungi"/>
</dbReference>
<accession>G0WBR8</accession>
<dbReference type="GO" id="GO:0062060">
    <property type="term" value="F:NuA4 histone acetyltransferase complex binding"/>
    <property type="evidence" value="ECO:0007669"/>
    <property type="project" value="EnsemblFungi"/>
</dbReference>